<dbReference type="Proteomes" id="UP001516464">
    <property type="component" value="Unassembled WGS sequence"/>
</dbReference>
<comment type="caution">
    <text evidence="2">The sequence shown here is derived from an EMBL/GenBank/DDBJ whole genome shotgun (WGS) entry which is preliminary data.</text>
</comment>
<gene>
    <name evidence="2" type="ORF">TCON_0262</name>
</gene>
<evidence type="ECO:0000256" key="1">
    <source>
        <dbReference type="SAM" id="SignalP"/>
    </source>
</evidence>
<evidence type="ECO:0000313" key="2">
    <source>
        <dbReference type="EMBL" id="KAF7684542.1"/>
    </source>
</evidence>
<keyword evidence="3" id="KW-1185">Reference proteome</keyword>
<name>A0ABQ7I2A3_9MICR</name>
<dbReference type="EMBL" id="SBIQ01000009">
    <property type="protein sequence ID" value="KAF7684542.1"/>
    <property type="molecule type" value="Genomic_DNA"/>
</dbReference>
<protein>
    <submittedName>
        <fullName evidence="2">Uncharacterized protein</fullName>
    </submittedName>
</protein>
<reference evidence="2 3" key="1">
    <citation type="submission" date="2019-01" db="EMBL/GenBank/DDBJ databases">
        <title>Genomes sequencing and comparative genomics of infectious freshwater microsporidia, Cucumispora dikerogammari and Thelohania contejeani.</title>
        <authorList>
            <person name="Cormier A."/>
            <person name="Giraud I."/>
            <person name="Wattier R."/>
            <person name="Teixeira M."/>
            <person name="Grandjean F."/>
            <person name="Rigaud T."/>
            <person name="Cordaux R."/>
        </authorList>
    </citation>
    <scope>NUCLEOTIDE SEQUENCE [LARGE SCALE GENOMIC DNA]</scope>
    <source>
        <strain evidence="2">T1</strain>
        <tissue evidence="2">Spores</tissue>
    </source>
</reference>
<evidence type="ECO:0000313" key="3">
    <source>
        <dbReference type="Proteomes" id="UP001516464"/>
    </source>
</evidence>
<sequence length="564" mass="67314">MKSLLFILSWSCFINSSCDIESYKDINEFCIKEKNKFNNIIKTYFDVKRNHINNIYLPYQTNKFKAEDVFYIISVLNYTENNIKNISVTDFKRVVEFLGDNLFYLLFSKNVTIINKVNPLLLKLIDKVAICYLEKPDIIFDVYEYDPKYIVLLEKTTKQYLKKLLLKTCMTCADFSNQKDDYEKQNLYISWSLYYLLLTKGFGFYDLNLSSKSITLFFIALLQHKSYSSRVLPNLMLLDQISDYLTFSELILKTIHIDRLIYYLMHKKVGNTNILSKFCIESLLLLKKNKKDVLSNYNESHIYTLLSVFNNEKKLRRHFLEFFNFNREKEFLIYFIDKLFILEPKNTEITRIFLRYCYANSLQHYTLYTFNLIISKCFEKIDKYISDPLYPSNNYSYVSGLIMSLELLSLILSTDYLFDVQHLKRTSGCSNEYSKDEFYITEDGIFKYNDNVFSSEKQICCDINDYIKIHNGFCLINTKEIYQEFVIKKGILRLQGKIENFLNSINNTNTLNQYIFNLVKFFININDKYNEKLINIDDHLMTQYNSYTDCKRDSDYNLKRMKTI</sequence>
<feature type="signal peptide" evidence="1">
    <location>
        <begin position="1"/>
        <end position="19"/>
    </location>
</feature>
<keyword evidence="1" id="KW-0732">Signal</keyword>
<accession>A0ABQ7I2A3</accession>
<proteinExistence type="predicted"/>
<feature type="chain" id="PRO_5045592272" evidence="1">
    <location>
        <begin position="20"/>
        <end position="564"/>
    </location>
</feature>
<organism evidence="2 3">
    <name type="scientific">Astathelohania contejeani</name>
    <dbReference type="NCBI Taxonomy" id="164912"/>
    <lineage>
        <taxon>Eukaryota</taxon>
        <taxon>Fungi</taxon>
        <taxon>Fungi incertae sedis</taxon>
        <taxon>Microsporidia</taxon>
        <taxon>Astathelohaniidae</taxon>
        <taxon>Astathelohania</taxon>
    </lineage>
</organism>